<name>A0A3G2YTA2_9VIRU</name>
<dbReference type="PROSITE" id="PS52020">
    <property type="entry name" value="CRESS_DNA_REP"/>
    <property type="match status" value="1"/>
</dbReference>
<dbReference type="InterPro" id="IPR027417">
    <property type="entry name" value="P-loop_NTPase"/>
</dbReference>
<evidence type="ECO:0000256" key="14">
    <source>
        <dbReference type="ARBA" id="ARBA00022840"/>
    </source>
</evidence>
<dbReference type="GO" id="GO:0005198">
    <property type="term" value="F:structural molecule activity"/>
    <property type="evidence" value="ECO:0007669"/>
    <property type="project" value="InterPro"/>
</dbReference>
<evidence type="ECO:0000256" key="2">
    <source>
        <dbReference type="ARBA" id="ARBA00004147"/>
    </source>
</evidence>
<evidence type="ECO:0000256" key="3">
    <source>
        <dbReference type="ARBA" id="ARBA00014531"/>
    </source>
</evidence>
<evidence type="ECO:0000256" key="9">
    <source>
        <dbReference type="ARBA" id="ARBA00022723"/>
    </source>
</evidence>
<proteinExistence type="predicted"/>
<keyword evidence="16" id="KW-0238">DNA-binding</keyword>
<dbReference type="GO" id="GO:0004386">
    <property type="term" value="F:helicase activity"/>
    <property type="evidence" value="ECO:0007669"/>
    <property type="project" value="UniProtKB-KW"/>
</dbReference>
<evidence type="ECO:0000256" key="16">
    <source>
        <dbReference type="ARBA" id="ARBA00023125"/>
    </source>
</evidence>
<evidence type="ECO:0000259" key="17">
    <source>
        <dbReference type="PROSITE" id="PS52020"/>
    </source>
</evidence>
<evidence type="ECO:0000256" key="8">
    <source>
        <dbReference type="ARBA" id="ARBA00022722"/>
    </source>
</evidence>
<evidence type="ECO:0000256" key="5">
    <source>
        <dbReference type="ARBA" id="ARBA00022679"/>
    </source>
</evidence>
<evidence type="ECO:0000256" key="15">
    <source>
        <dbReference type="ARBA" id="ARBA00023124"/>
    </source>
</evidence>
<evidence type="ECO:0000256" key="10">
    <source>
        <dbReference type="ARBA" id="ARBA00022741"/>
    </source>
</evidence>
<dbReference type="GO" id="GO:0016779">
    <property type="term" value="F:nucleotidyltransferase activity"/>
    <property type="evidence" value="ECO:0007669"/>
    <property type="project" value="UniProtKB-KW"/>
</dbReference>
<keyword evidence="8" id="KW-0540">Nuclease</keyword>
<comment type="subcellular location">
    <subcellularLocation>
        <location evidence="2">Host nucleus</location>
    </subcellularLocation>
</comment>
<dbReference type="PRINTS" id="PR00228">
    <property type="entry name" value="GEMCOATCLVL1"/>
</dbReference>
<reference evidence="18 19" key="1">
    <citation type="submission" date="2018-10" db="EMBL/GenBank/DDBJ databases">
        <title>Uncovering a Universe of Circular DNA Viruses in Animal Metagenomes.</title>
        <authorList>
            <person name="Tisza M."/>
            <person name="Buck C."/>
            <person name="Pastrana D."/>
            <person name="Welch N."/>
            <person name="Peretti A."/>
        </authorList>
    </citation>
    <scope>NUCLEOTIDE SEQUENCE [LARGE SCALE GENOMIC DNA]</scope>
    <source>
        <strain evidence="18">Ctcc28</strain>
    </source>
</reference>
<accession>A0A3G2YTA2</accession>
<keyword evidence="11" id="KW-0255">Endonuclease</keyword>
<keyword evidence="14" id="KW-0067">ATP-binding</keyword>
<evidence type="ECO:0000256" key="4">
    <source>
        <dbReference type="ARBA" id="ARBA00022562"/>
    </source>
</evidence>
<organism evidence="18 19">
    <name type="scientific">Circoviridae sp</name>
    <dbReference type="NCBI Taxonomy" id="1954248"/>
    <lineage>
        <taxon>Viruses</taxon>
        <taxon>Monodnaviria</taxon>
        <taxon>Shotokuvirae</taxon>
        <taxon>Cressdnaviricota</taxon>
        <taxon>Arfiviricetes</taxon>
        <taxon>Rohanvirales</taxon>
        <taxon>Nenyaviridae</taxon>
        <taxon>Galvornvirus</taxon>
        <taxon>Galvornvirus isengard</taxon>
    </lineage>
</organism>
<keyword evidence="13" id="KW-0347">Helicase</keyword>
<dbReference type="GO" id="GO:0003677">
    <property type="term" value="F:DNA binding"/>
    <property type="evidence" value="ECO:0007669"/>
    <property type="project" value="UniProtKB-KW"/>
</dbReference>
<evidence type="ECO:0000256" key="12">
    <source>
        <dbReference type="ARBA" id="ARBA00022801"/>
    </source>
</evidence>
<dbReference type="SUPFAM" id="SSF55464">
    <property type="entry name" value="Origin of replication-binding domain, RBD-like"/>
    <property type="match status" value="1"/>
</dbReference>
<sequence>MARVPRPTGKFRIQAKKLLLTYPQCTLTQDKLFDFINGKKEVQHARICIELHQDGHPHLHAAIEFKQMLETENCRYFDLEGFHPNVEKTRNWEASLNYVKKGDNWKDYGAPAPIGPDHIDDSELVEVADSMTEREFFHYCRTKRIAYAYADRAWRMRESIFSVTHSEIPENAIIREDLDAITIGSEKLPNDTRSIVVMGPTGCGKTTWAIKNVNKPALFVTHMDGLRCLRAEHKSIIFDDMSFQHLPRETQIHIADRVRDRQIHCRYGFASIPAGIQKVFTTNVEIFGPIPEVKRRLNYIRIPDIRVLTISDIIPVATIEEE</sequence>
<evidence type="ECO:0000256" key="1">
    <source>
        <dbReference type="ARBA" id="ARBA00001946"/>
    </source>
</evidence>
<evidence type="ECO:0000256" key="7">
    <source>
        <dbReference type="ARBA" id="ARBA00022705"/>
    </source>
</evidence>
<dbReference type="GO" id="GO:0006260">
    <property type="term" value="P:DNA replication"/>
    <property type="evidence" value="ECO:0007669"/>
    <property type="project" value="UniProtKB-KW"/>
</dbReference>
<dbReference type="GO" id="GO:0046872">
    <property type="term" value="F:metal ion binding"/>
    <property type="evidence" value="ECO:0007669"/>
    <property type="project" value="UniProtKB-KW"/>
</dbReference>
<dbReference type="GO" id="GO:0016787">
    <property type="term" value="F:hydrolase activity"/>
    <property type="evidence" value="ECO:0007669"/>
    <property type="project" value="UniProtKB-KW"/>
</dbReference>
<keyword evidence="5" id="KW-0808">Transferase</keyword>
<dbReference type="GO" id="GO:0005524">
    <property type="term" value="F:ATP binding"/>
    <property type="evidence" value="ECO:0007669"/>
    <property type="project" value="UniProtKB-KW"/>
</dbReference>
<dbReference type="InterPro" id="IPR001301">
    <property type="entry name" value="Gemini_AL1_CLV"/>
</dbReference>
<feature type="domain" description="CRESS-DNA virus Rep endonuclease" evidence="17">
    <location>
        <begin position="12"/>
        <end position="111"/>
    </location>
</feature>
<comment type="cofactor">
    <cofactor evidence="1">
        <name>Mg(2+)</name>
        <dbReference type="ChEBI" id="CHEBI:18420"/>
    </cofactor>
</comment>
<keyword evidence="15" id="KW-0190">Covalent protein-DNA linkage</keyword>
<evidence type="ECO:0000256" key="13">
    <source>
        <dbReference type="ARBA" id="ARBA00022806"/>
    </source>
</evidence>
<dbReference type="Proteomes" id="UP000287834">
    <property type="component" value="Segment"/>
</dbReference>
<evidence type="ECO:0000313" key="19">
    <source>
        <dbReference type="Proteomes" id="UP000287834"/>
    </source>
</evidence>
<dbReference type="GO" id="GO:0042025">
    <property type="term" value="C:host cell nucleus"/>
    <property type="evidence" value="ECO:0007669"/>
    <property type="project" value="UniProtKB-SubCell"/>
</dbReference>
<dbReference type="Gene3D" id="3.40.1310.20">
    <property type="match status" value="1"/>
</dbReference>
<keyword evidence="4" id="KW-1048">Host nucleus</keyword>
<evidence type="ECO:0000256" key="6">
    <source>
        <dbReference type="ARBA" id="ARBA00022695"/>
    </source>
</evidence>
<protein>
    <recommendedName>
        <fullName evidence="3">Replication-associated protein</fullName>
    </recommendedName>
</protein>
<evidence type="ECO:0000256" key="11">
    <source>
        <dbReference type="ARBA" id="ARBA00022759"/>
    </source>
</evidence>
<dbReference type="InterPro" id="IPR049912">
    <property type="entry name" value="CRESS_DNA_REP"/>
</dbReference>
<keyword evidence="9" id="KW-0479">Metal-binding</keyword>
<keyword evidence="19" id="KW-1185">Reference proteome</keyword>
<keyword evidence="10" id="KW-0547">Nucleotide-binding</keyword>
<dbReference type="SUPFAM" id="SSF52540">
    <property type="entry name" value="P-loop containing nucleoside triphosphate hydrolases"/>
    <property type="match status" value="1"/>
</dbReference>
<keyword evidence="7" id="KW-0235">DNA replication</keyword>
<keyword evidence="12" id="KW-0378">Hydrolase</keyword>
<dbReference type="Pfam" id="PF00799">
    <property type="entry name" value="Gemini_AL1"/>
    <property type="match status" value="1"/>
</dbReference>
<dbReference type="EMBL" id="MK012475">
    <property type="protein sequence ID" value="AYP28808.1"/>
    <property type="molecule type" value="Genomic_DNA"/>
</dbReference>
<dbReference type="GO" id="GO:0004519">
    <property type="term" value="F:endonuclease activity"/>
    <property type="evidence" value="ECO:0007669"/>
    <property type="project" value="UniProtKB-KW"/>
</dbReference>
<keyword evidence="6" id="KW-0548">Nucleotidyltransferase</keyword>
<evidence type="ECO:0000313" key="18">
    <source>
        <dbReference type="EMBL" id="AYP28808.1"/>
    </source>
</evidence>